<gene>
    <name evidence="2" type="ORF">NQ314_012877</name>
</gene>
<proteinExistence type="predicted"/>
<evidence type="ECO:0000256" key="1">
    <source>
        <dbReference type="SAM" id="Phobius"/>
    </source>
</evidence>
<reference evidence="2" key="1">
    <citation type="journal article" date="2023" name="Insect Mol. Biol.">
        <title>Genome sequencing provides insights into the evolution of gene families encoding plant cell wall-degrading enzymes in longhorned beetles.</title>
        <authorList>
            <person name="Shin N.R."/>
            <person name="Okamura Y."/>
            <person name="Kirsch R."/>
            <person name="Pauchet Y."/>
        </authorList>
    </citation>
    <scope>NUCLEOTIDE SEQUENCE</scope>
    <source>
        <strain evidence="2">RBIC_L_NR</strain>
    </source>
</reference>
<dbReference type="Proteomes" id="UP001162156">
    <property type="component" value="Unassembled WGS sequence"/>
</dbReference>
<keyword evidence="1" id="KW-0812">Transmembrane</keyword>
<protein>
    <submittedName>
        <fullName evidence="2">Uncharacterized protein</fullName>
    </submittedName>
</protein>
<keyword evidence="1" id="KW-0472">Membrane</keyword>
<keyword evidence="1" id="KW-1133">Transmembrane helix</keyword>
<sequence>MNFIYSNETFEKPFFCTYIKTSMFTLYLFGFLFWPPWKDNCLRPMNYVYIDPDQDDENYYTEANSSLSNPVYVPVKTPEREHFDRSSGTESDDSSVRSVRFNKLAEVRHMSETDATEALLARLSYQASVRAGEIAKRAASRLPIFRVANIALIFCLLVSIYFP</sequence>
<comment type="caution">
    <text evidence="2">The sequence shown here is derived from an EMBL/GenBank/DDBJ whole genome shotgun (WGS) entry which is preliminary data.</text>
</comment>
<dbReference type="AlphaFoldDB" id="A0AAV8X940"/>
<accession>A0AAV8X940</accession>
<keyword evidence="3" id="KW-1185">Reference proteome</keyword>
<dbReference type="EMBL" id="JANEYF010003577">
    <property type="protein sequence ID" value="KAJ8935457.1"/>
    <property type="molecule type" value="Genomic_DNA"/>
</dbReference>
<evidence type="ECO:0000313" key="3">
    <source>
        <dbReference type="Proteomes" id="UP001162156"/>
    </source>
</evidence>
<evidence type="ECO:0000313" key="2">
    <source>
        <dbReference type="EMBL" id="KAJ8935457.1"/>
    </source>
</evidence>
<feature type="transmembrane region" description="Helical" evidence="1">
    <location>
        <begin position="144"/>
        <end position="162"/>
    </location>
</feature>
<feature type="transmembrane region" description="Helical" evidence="1">
    <location>
        <begin position="12"/>
        <end position="34"/>
    </location>
</feature>
<name>A0AAV8X940_9CUCU</name>
<organism evidence="2 3">
    <name type="scientific">Rhamnusium bicolor</name>
    <dbReference type="NCBI Taxonomy" id="1586634"/>
    <lineage>
        <taxon>Eukaryota</taxon>
        <taxon>Metazoa</taxon>
        <taxon>Ecdysozoa</taxon>
        <taxon>Arthropoda</taxon>
        <taxon>Hexapoda</taxon>
        <taxon>Insecta</taxon>
        <taxon>Pterygota</taxon>
        <taxon>Neoptera</taxon>
        <taxon>Endopterygota</taxon>
        <taxon>Coleoptera</taxon>
        <taxon>Polyphaga</taxon>
        <taxon>Cucujiformia</taxon>
        <taxon>Chrysomeloidea</taxon>
        <taxon>Cerambycidae</taxon>
        <taxon>Lepturinae</taxon>
        <taxon>Rhagiini</taxon>
        <taxon>Rhamnusium</taxon>
    </lineage>
</organism>